<dbReference type="CDD" id="cd03221">
    <property type="entry name" value="ABCF_EF-3"/>
    <property type="match status" value="2"/>
</dbReference>
<dbReference type="EMBL" id="BJWJ01000015">
    <property type="protein sequence ID" value="GEM04647.1"/>
    <property type="molecule type" value="Genomic_DNA"/>
</dbReference>
<keyword evidence="2" id="KW-0547">Nucleotide-binding</keyword>
<dbReference type="InterPro" id="IPR050611">
    <property type="entry name" value="ABCF"/>
</dbReference>
<evidence type="ECO:0000256" key="3">
    <source>
        <dbReference type="ARBA" id="ARBA00022840"/>
    </source>
</evidence>
<feature type="region of interest" description="Disordered" evidence="4">
    <location>
        <begin position="222"/>
        <end position="248"/>
    </location>
</feature>
<dbReference type="Proteomes" id="UP000199139">
    <property type="component" value="Unassembled WGS sequence"/>
</dbReference>
<proteinExistence type="predicted"/>
<dbReference type="GO" id="GO:0005524">
    <property type="term" value="F:ATP binding"/>
    <property type="evidence" value="ECO:0007669"/>
    <property type="project" value="UniProtKB-KW"/>
</dbReference>
<dbReference type="AlphaFoldDB" id="A0A1I6TGZ2"/>
<reference evidence="6 9" key="2">
    <citation type="submission" date="2019-07" db="EMBL/GenBank/DDBJ databases">
        <title>Whole genome shotgun sequence of Halolactibacillus miurensis NBRC 100873.</title>
        <authorList>
            <person name="Hosoyama A."/>
            <person name="Uohara A."/>
            <person name="Ohji S."/>
            <person name="Ichikawa N."/>
        </authorList>
    </citation>
    <scope>NUCLEOTIDE SEQUENCE [LARGE SCALE GENOMIC DNA]</scope>
    <source>
        <strain evidence="6 9">NBRC 100873</strain>
    </source>
</reference>
<dbReference type="Gene3D" id="3.40.50.300">
    <property type="entry name" value="P-loop containing nucleotide triphosphate hydrolases"/>
    <property type="match status" value="3"/>
</dbReference>
<dbReference type="PANTHER" id="PTHR19211">
    <property type="entry name" value="ATP-BINDING TRANSPORT PROTEIN-RELATED"/>
    <property type="match status" value="1"/>
</dbReference>
<dbReference type="SUPFAM" id="SSF52540">
    <property type="entry name" value="P-loop containing nucleoside triphosphate hydrolases"/>
    <property type="match status" value="2"/>
</dbReference>
<protein>
    <submittedName>
        <fullName evidence="6">ABC transporter ATP-binding protein</fullName>
    </submittedName>
    <submittedName>
        <fullName evidence="7">Macrolide transport system ATP-binding/permease protein</fullName>
    </submittedName>
</protein>
<feature type="domain" description="ABC transporter" evidence="5">
    <location>
        <begin position="293"/>
        <end position="504"/>
    </location>
</feature>
<keyword evidence="1" id="KW-0677">Repeat</keyword>
<keyword evidence="9" id="KW-1185">Reference proteome</keyword>
<dbReference type="GO" id="GO:0016887">
    <property type="term" value="F:ATP hydrolysis activity"/>
    <property type="evidence" value="ECO:0007669"/>
    <property type="project" value="InterPro"/>
</dbReference>
<sequence>MEALIQLTNVTYHLAGRTLLSEVNVTIYDGDVIGIVGPNGAGKSTLLQLLHGKIEPEEGQVKQRQSLATHHFIQEMKAYQPDNESGERHRLLSEWKVPKALYEHLSGGEQLKYRLVDAFSQLVDVLLLDEPTNHLDETGMHQLIDSIHQTTGAVVIVSHDRYVLDQVATKIWSLESGTIHAYPGNYSDFVEQRKQKQVTEERQMKKQQKQVEDVRRQMKALTSWSDKAHRQSTKQEGYKEHYRKKAKRMDQMVKSKQKRLQRSLEASPIVPVEKEPAVFFQLSTHQSVGRRYIEVKDLSVRIKGRLLFQDVHVTIQHGERIALIGPNGCGKTTLIEVLMGKKVATGDVWVSRSAKVGYLTQTVFDLPLDATPEEMFAPQTFDARARVQQALAQLGFSREQWREPIEDMSMGERVKLKLMAFIIEGKDVLILDEPTNHLDLASREQLEKTLMNYQGTLIIVSHDRYFIRKVTDTQLVFHDQQIDKKRSYVQSEQRDTDLLTLETRRQEVLAKLSMLEEKGVEYDVLDETFNNLTEVIKRLKDS</sequence>
<dbReference type="InterPro" id="IPR032781">
    <property type="entry name" value="ABC_tran_Xtn"/>
</dbReference>
<dbReference type="SMART" id="SM00382">
    <property type="entry name" value="AAA"/>
    <property type="match status" value="2"/>
</dbReference>
<dbReference type="PANTHER" id="PTHR19211:SF100">
    <property type="entry name" value="RIBOSOME PROTECTION PROTEIN VMLR"/>
    <property type="match status" value="1"/>
</dbReference>
<dbReference type="Proteomes" id="UP000321773">
    <property type="component" value="Unassembled WGS sequence"/>
</dbReference>
<dbReference type="InterPro" id="IPR027417">
    <property type="entry name" value="P-loop_NTPase"/>
</dbReference>
<dbReference type="InterPro" id="IPR003593">
    <property type="entry name" value="AAA+_ATPase"/>
</dbReference>
<gene>
    <name evidence="6" type="ORF">HMI01_16350</name>
    <name evidence="7" type="ORF">SAMN05421668_11515</name>
</gene>
<accession>A0A1I6TGZ2</accession>
<name>A0A1I6TGZ2_9BACI</name>
<dbReference type="PROSITE" id="PS50893">
    <property type="entry name" value="ABC_TRANSPORTER_2"/>
    <property type="match status" value="2"/>
</dbReference>
<dbReference type="Pfam" id="PF12848">
    <property type="entry name" value="ABC_tran_Xtn"/>
    <property type="match status" value="1"/>
</dbReference>
<dbReference type="NCBIfam" id="NF000355">
    <property type="entry name" value="ribo_prot_ABC_F"/>
    <property type="match status" value="1"/>
</dbReference>
<organism evidence="7 8">
    <name type="scientific">Halolactibacillus miurensis</name>
    <dbReference type="NCBI Taxonomy" id="306541"/>
    <lineage>
        <taxon>Bacteria</taxon>
        <taxon>Bacillati</taxon>
        <taxon>Bacillota</taxon>
        <taxon>Bacilli</taxon>
        <taxon>Bacillales</taxon>
        <taxon>Bacillaceae</taxon>
        <taxon>Halolactibacillus</taxon>
    </lineage>
</organism>
<evidence type="ECO:0000256" key="2">
    <source>
        <dbReference type="ARBA" id="ARBA00022741"/>
    </source>
</evidence>
<evidence type="ECO:0000313" key="9">
    <source>
        <dbReference type="Proteomes" id="UP000321773"/>
    </source>
</evidence>
<evidence type="ECO:0000259" key="5">
    <source>
        <dbReference type="PROSITE" id="PS50893"/>
    </source>
</evidence>
<evidence type="ECO:0000313" key="8">
    <source>
        <dbReference type="Proteomes" id="UP000199139"/>
    </source>
</evidence>
<dbReference type="EMBL" id="FPAI01000015">
    <property type="protein sequence ID" value="SFS88287.1"/>
    <property type="molecule type" value="Genomic_DNA"/>
</dbReference>
<evidence type="ECO:0000256" key="1">
    <source>
        <dbReference type="ARBA" id="ARBA00022737"/>
    </source>
</evidence>
<feature type="domain" description="ABC transporter" evidence="5">
    <location>
        <begin position="5"/>
        <end position="201"/>
    </location>
</feature>
<dbReference type="OrthoDB" id="9760950at2"/>
<evidence type="ECO:0000313" key="7">
    <source>
        <dbReference type="EMBL" id="SFS88287.1"/>
    </source>
</evidence>
<dbReference type="STRING" id="306541.SAMN05421668_11515"/>
<evidence type="ECO:0000256" key="4">
    <source>
        <dbReference type="SAM" id="MobiDB-lite"/>
    </source>
</evidence>
<dbReference type="Pfam" id="PF00005">
    <property type="entry name" value="ABC_tran"/>
    <property type="match status" value="2"/>
</dbReference>
<dbReference type="InterPro" id="IPR003439">
    <property type="entry name" value="ABC_transporter-like_ATP-bd"/>
</dbReference>
<reference evidence="7 8" key="1">
    <citation type="submission" date="2016-10" db="EMBL/GenBank/DDBJ databases">
        <authorList>
            <person name="de Groot N.N."/>
        </authorList>
    </citation>
    <scope>NUCLEOTIDE SEQUENCE [LARGE SCALE GENOMIC DNA]</scope>
    <source>
        <strain evidence="7 8">DSM 17074</strain>
    </source>
</reference>
<keyword evidence="3 7" id="KW-0067">ATP-binding</keyword>
<evidence type="ECO:0000313" key="6">
    <source>
        <dbReference type="EMBL" id="GEM04647.1"/>
    </source>
</evidence>